<protein>
    <recommendedName>
        <fullName evidence="4">Auxin-responsive protein</fullName>
    </recommendedName>
</protein>
<dbReference type="PANTHER" id="PTHR31374:SF12">
    <property type="entry name" value="OS04G0662400 PROTEIN"/>
    <property type="match status" value="1"/>
</dbReference>
<accession>A0A0E0KWC1</accession>
<dbReference type="Proteomes" id="UP000026962">
    <property type="component" value="Chromosome 4"/>
</dbReference>
<reference evidence="2" key="1">
    <citation type="submission" date="2015-04" db="UniProtKB">
        <authorList>
            <consortium name="EnsemblPlants"/>
        </authorList>
    </citation>
    <scope>IDENTIFICATION</scope>
</reference>
<evidence type="ECO:0000256" key="1">
    <source>
        <dbReference type="ARBA" id="ARBA00006974"/>
    </source>
</evidence>
<reference evidence="2" key="2">
    <citation type="submission" date="2018-05" db="EMBL/GenBank/DDBJ databases">
        <title>OpunRS2 (Oryza punctata Reference Sequence Version 2).</title>
        <authorList>
            <person name="Zhang J."/>
            <person name="Kudrna D."/>
            <person name="Lee S."/>
            <person name="Talag J."/>
            <person name="Welchert J."/>
            <person name="Wing R.A."/>
        </authorList>
    </citation>
    <scope>NUCLEOTIDE SEQUENCE [LARGE SCALE GENOMIC DNA]</scope>
</reference>
<dbReference type="STRING" id="4537.A0A0E0KWC1"/>
<dbReference type="AlphaFoldDB" id="A0A0E0KWC1"/>
<dbReference type="Pfam" id="PF02519">
    <property type="entry name" value="Auxin_inducible"/>
    <property type="match status" value="1"/>
</dbReference>
<comment type="similarity">
    <text evidence="1">Belongs to the ARG7 family.</text>
</comment>
<name>A0A0E0KWC1_ORYPU</name>
<dbReference type="eggNOG" id="ENOG502SVGA">
    <property type="taxonomic scope" value="Eukaryota"/>
</dbReference>
<keyword evidence="3" id="KW-1185">Reference proteome</keyword>
<dbReference type="PANTHER" id="PTHR31374">
    <property type="entry name" value="AUXIN-INDUCED PROTEIN-LIKE-RELATED"/>
    <property type="match status" value="1"/>
</dbReference>
<dbReference type="Gramene" id="OPUNC04G25940.1">
    <property type="protein sequence ID" value="OPUNC04G25940.1"/>
    <property type="gene ID" value="OPUNC04G25940"/>
</dbReference>
<sequence length="163" mass="18029">MCKVITIQSLVWLRRTVRRWRSRAAARPGSKMERDDDAVPAGHVAVRVEGGAGAGEDARRFVVRVAHLNHPAFRELLRQAEEEYGFPSGSGPVALPCDEDQFRDVLRRVSSDERHHLVRATQSLALCRPAATCGVTKRRAESSPSSSSRAPLLQGMAMDSLVW</sequence>
<dbReference type="EnsemblPlants" id="OPUNC04G25940.1">
    <property type="protein sequence ID" value="OPUNC04G25940.1"/>
    <property type="gene ID" value="OPUNC04G25940"/>
</dbReference>
<proteinExistence type="inferred from homology"/>
<organism evidence="2">
    <name type="scientific">Oryza punctata</name>
    <name type="common">Red rice</name>
    <dbReference type="NCBI Taxonomy" id="4537"/>
    <lineage>
        <taxon>Eukaryota</taxon>
        <taxon>Viridiplantae</taxon>
        <taxon>Streptophyta</taxon>
        <taxon>Embryophyta</taxon>
        <taxon>Tracheophyta</taxon>
        <taxon>Spermatophyta</taxon>
        <taxon>Magnoliopsida</taxon>
        <taxon>Liliopsida</taxon>
        <taxon>Poales</taxon>
        <taxon>Poaceae</taxon>
        <taxon>BOP clade</taxon>
        <taxon>Oryzoideae</taxon>
        <taxon>Oryzeae</taxon>
        <taxon>Oryzinae</taxon>
        <taxon>Oryza</taxon>
    </lineage>
</organism>
<dbReference type="InterPro" id="IPR003676">
    <property type="entry name" value="SAUR_fam"/>
</dbReference>
<evidence type="ECO:0000313" key="3">
    <source>
        <dbReference type="Proteomes" id="UP000026962"/>
    </source>
</evidence>
<dbReference type="HOGENOM" id="CLU_098106_8_1_1"/>
<evidence type="ECO:0000313" key="2">
    <source>
        <dbReference type="EnsemblPlants" id="OPUNC04G25940.1"/>
    </source>
</evidence>
<dbReference type="GO" id="GO:0009733">
    <property type="term" value="P:response to auxin"/>
    <property type="evidence" value="ECO:0007669"/>
    <property type="project" value="InterPro"/>
</dbReference>
<evidence type="ECO:0008006" key="4">
    <source>
        <dbReference type="Google" id="ProtNLM"/>
    </source>
</evidence>
<dbReference type="OMA" id="PWDEDRF"/>